<evidence type="ECO:0000313" key="1">
    <source>
        <dbReference type="EMBL" id="GGK16008.1"/>
    </source>
</evidence>
<accession>A0ABQ2EP66</accession>
<dbReference type="Proteomes" id="UP000660265">
    <property type="component" value="Unassembled WGS sequence"/>
</dbReference>
<name>A0ABQ2EP66_9ACTN</name>
<evidence type="ECO:0000313" key="2">
    <source>
        <dbReference type="Proteomes" id="UP000660265"/>
    </source>
</evidence>
<comment type="caution">
    <text evidence="1">The sequence shown here is derived from an EMBL/GenBank/DDBJ whole genome shotgun (WGS) entry which is preliminary data.</text>
</comment>
<proteinExistence type="predicted"/>
<protein>
    <submittedName>
        <fullName evidence="1">Uncharacterized protein</fullName>
    </submittedName>
</protein>
<gene>
    <name evidence="1" type="ORF">GCM10011583_54850</name>
</gene>
<sequence length="68" mass="7231">MFSGPTRAAGIGPHLSVGSFLTLWQDPAHASTVDRSSGVELLLAIAEQFAELVLQLVNPGNSHDLARY</sequence>
<dbReference type="EMBL" id="BMMV01000021">
    <property type="protein sequence ID" value="GGK16008.1"/>
    <property type="molecule type" value="Genomic_DNA"/>
</dbReference>
<keyword evidence="2" id="KW-1185">Reference proteome</keyword>
<organism evidence="1 2">
    <name type="scientific">Streptomyces camponoticapitis</name>
    <dbReference type="NCBI Taxonomy" id="1616125"/>
    <lineage>
        <taxon>Bacteria</taxon>
        <taxon>Bacillati</taxon>
        <taxon>Actinomycetota</taxon>
        <taxon>Actinomycetes</taxon>
        <taxon>Kitasatosporales</taxon>
        <taxon>Streptomycetaceae</taxon>
        <taxon>Streptomyces</taxon>
    </lineage>
</organism>
<reference evidence="2" key="1">
    <citation type="journal article" date="2019" name="Int. J. Syst. Evol. Microbiol.">
        <title>The Global Catalogue of Microorganisms (GCM) 10K type strain sequencing project: providing services to taxonomists for standard genome sequencing and annotation.</title>
        <authorList>
            <consortium name="The Broad Institute Genomics Platform"/>
            <consortium name="The Broad Institute Genome Sequencing Center for Infectious Disease"/>
            <person name="Wu L."/>
            <person name="Ma J."/>
        </authorList>
    </citation>
    <scope>NUCLEOTIDE SEQUENCE [LARGE SCALE GENOMIC DNA]</scope>
    <source>
        <strain evidence="2">CGMCC 4.7275</strain>
    </source>
</reference>